<evidence type="ECO:0000256" key="2">
    <source>
        <dbReference type="ARBA" id="ARBA00009370"/>
    </source>
</evidence>
<dbReference type="Proteomes" id="UP000653127">
    <property type="component" value="Unassembled WGS sequence"/>
</dbReference>
<dbReference type="PANTHER" id="PTHR43390:SF1">
    <property type="entry name" value="CHLOROPLAST PROCESSING PEPTIDASE"/>
    <property type="match status" value="1"/>
</dbReference>
<accession>A0A926DYA2</accession>
<dbReference type="EC" id="3.4.21.89" evidence="4"/>
<protein>
    <recommendedName>
        <fullName evidence="4">Signal peptidase I</fullName>
        <ecNumber evidence="4">3.4.21.89</ecNumber>
    </recommendedName>
</protein>
<dbReference type="RefSeq" id="WP_249282288.1">
    <property type="nucleotide sequence ID" value="NZ_JACRST010000004.1"/>
</dbReference>
<feature type="active site" evidence="3">
    <location>
        <position position="81"/>
    </location>
</feature>
<dbReference type="PANTHER" id="PTHR43390">
    <property type="entry name" value="SIGNAL PEPTIDASE I"/>
    <property type="match status" value="1"/>
</dbReference>
<dbReference type="EMBL" id="JACRST010000004">
    <property type="protein sequence ID" value="MBC8546133.1"/>
    <property type="molecule type" value="Genomic_DNA"/>
</dbReference>
<evidence type="ECO:0000256" key="3">
    <source>
        <dbReference type="PIRSR" id="PIRSR600223-1"/>
    </source>
</evidence>
<evidence type="ECO:0000256" key="1">
    <source>
        <dbReference type="ARBA" id="ARBA00004401"/>
    </source>
</evidence>
<dbReference type="AlphaFoldDB" id="A0A926DYA2"/>
<sequence>MDTFKKIMKEWVIPFGLEILAVLLIVKYVFFFAVVPTGSMLPTVSEHSLLFSTRMYNPEKNVKRGDILVFYSDELEETLLKRCIGLPGEHVVIDSNGQVTIDGVPLDEPYVVYKNGDTGNFVVPEGCFLFLGDNRNGSLDARYWDNPYISGDQIKGKAHFTIWPFDNFGPLK</sequence>
<feature type="active site" evidence="3">
    <location>
        <position position="39"/>
    </location>
</feature>
<comment type="subcellular location">
    <subcellularLocation>
        <location evidence="1">Cell membrane</location>
        <topology evidence="1">Single-pass type II membrane protein</topology>
    </subcellularLocation>
    <subcellularLocation>
        <location evidence="4">Membrane</location>
        <topology evidence="4">Single-pass type II membrane protein</topology>
    </subcellularLocation>
</comment>
<dbReference type="PRINTS" id="PR00727">
    <property type="entry name" value="LEADERPTASE"/>
</dbReference>
<dbReference type="InterPro" id="IPR000223">
    <property type="entry name" value="Pept_S26A_signal_pept_1"/>
</dbReference>
<keyword evidence="7" id="KW-1185">Reference proteome</keyword>
<dbReference type="GO" id="GO:0004252">
    <property type="term" value="F:serine-type endopeptidase activity"/>
    <property type="evidence" value="ECO:0007669"/>
    <property type="project" value="InterPro"/>
</dbReference>
<dbReference type="GO" id="GO:0005886">
    <property type="term" value="C:plasma membrane"/>
    <property type="evidence" value="ECO:0007669"/>
    <property type="project" value="UniProtKB-SubCell"/>
</dbReference>
<dbReference type="InterPro" id="IPR019533">
    <property type="entry name" value="Peptidase_S26"/>
</dbReference>
<keyword evidence="4" id="KW-1133">Transmembrane helix</keyword>
<comment type="caution">
    <text evidence="6">The sequence shown here is derived from an EMBL/GenBank/DDBJ whole genome shotgun (WGS) entry which is preliminary data.</text>
</comment>
<evidence type="ECO:0000259" key="5">
    <source>
        <dbReference type="Pfam" id="PF10502"/>
    </source>
</evidence>
<dbReference type="InterPro" id="IPR036286">
    <property type="entry name" value="LexA/Signal_pep-like_sf"/>
</dbReference>
<dbReference type="GO" id="GO:0009003">
    <property type="term" value="F:signal peptidase activity"/>
    <property type="evidence" value="ECO:0007669"/>
    <property type="project" value="UniProtKB-EC"/>
</dbReference>
<keyword evidence="4" id="KW-0645">Protease</keyword>
<dbReference type="Pfam" id="PF10502">
    <property type="entry name" value="Peptidase_S26"/>
    <property type="match status" value="1"/>
</dbReference>
<dbReference type="SUPFAM" id="SSF51306">
    <property type="entry name" value="LexA/Signal peptidase"/>
    <property type="match status" value="1"/>
</dbReference>
<keyword evidence="4" id="KW-0812">Transmembrane</keyword>
<reference evidence="6" key="1">
    <citation type="submission" date="2020-08" db="EMBL/GenBank/DDBJ databases">
        <title>Genome public.</title>
        <authorList>
            <person name="Liu C."/>
            <person name="Sun Q."/>
        </authorList>
    </citation>
    <scope>NUCLEOTIDE SEQUENCE</scope>
    <source>
        <strain evidence="6">NSJ-31</strain>
    </source>
</reference>
<dbReference type="Gene3D" id="2.10.109.10">
    <property type="entry name" value="Umud Fragment, subunit A"/>
    <property type="match status" value="1"/>
</dbReference>
<evidence type="ECO:0000256" key="4">
    <source>
        <dbReference type="RuleBase" id="RU362042"/>
    </source>
</evidence>
<organism evidence="6 7">
    <name type="scientific">Ligaoa zhengdingensis</name>
    <dbReference type="NCBI Taxonomy" id="2763658"/>
    <lineage>
        <taxon>Bacteria</taxon>
        <taxon>Bacillati</taxon>
        <taxon>Bacillota</taxon>
        <taxon>Clostridia</taxon>
        <taxon>Eubacteriales</taxon>
        <taxon>Oscillospiraceae</taxon>
        <taxon>Ligaoa</taxon>
    </lineage>
</organism>
<dbReference type="NCBIfam" id="TIGR02227">
    <property type="entry name" value="sigpep_I_bact"/>
    <property type="match status" value="1"/>
</dbReference>
<keyword evidence="4 6" id="KW-0378">Hydrolase</keyword>
<comment type="similarity">
    <text evidence="2 4">Belongs to the peptidase S26 family.</text>
</comment>
<dbReference type="CDD" id="cd06530">
    <property type="entry name" value="S26_SPase_I"/>
    <property type="match status" value="1"/>
</dbReference>
<name>A0A926DYA2_9FIRM</name>
<feature type="domain" description="Peptidase S26" evidence="5">
    <location>
        <begin position="9"/>
        <end position="163"/>
    </location>
</feature>
<evidence type="ECO:0000313" key="6">
    <source>
        <dbReference type="EMBL" id="MBC8546133.1"/>
    </source>
</evidence>
<gene>
    <name evidence="6" type="primary">lepB</name>
    <name evidence="6" type="ORF">H8711_04185</name>
</gene>
<feature type="transmembrane region" description="Helical" evidence="4">
    <location>
        <begin position="12"/>
        <end position="35"/>
    </location>
</feature>
<proteinExistence type="inferred from homology"/>
<keyword evidence="4" id="KW-0472">Membrane</keyword>
<dbReference type="GO" id="GO:0006465">
    <property type="term" value="P:signal peptide processing"/>
    <property type="evidence" value="ECO:0007669"/>
    <property type="project" value="InterPro"/>
</dbReference>
<comment type="catalytic activity">
    <reaction evidence="4">
        <text>Cleavage of hydrophobic, N-terminal signal or leader sequences from secreted and periplasmic proteins.</text>
        <dbReference type="EC" id="3.4.21.89"/>
    </reaction>
</comment>
<evidence type="ECO:0000313" key="7">
    <source>
        <dbReference type="Proteomes" id="UP000653127"/>
    </source>
</evidence>